<feature type="region of interest" description="Disordered" evidence="1">
    <location>
        <begin position="188"/>
        <end position="208"/>
    </location>
</feature>
<feature type="compositionally biased region" description="Low complexity" evidence="1">
    <location>
        <begin position="435"/>
        <end position="451"/>
    </location>
</feature>
<dbReference type="SMART" id="SM01149">
    <property type="entry name" value="DUF1237"/>
    <property type="match status" value="1"/>
</dbReference>
<dbReference type="GO" id="GO:0005975">
    <property type="term" value="P:carbohydrate metabolic process"/>
    <property type="evidence" value="ECO:0007669"/>
    <property type="project" value="InterPro"/>
</dbReference>
<evidence type="ECO:0000256" key="1">
    <source>
        <dbReference type="SAM" id="MobiDB-lite"/>
    </source>
</evidence>
<dbReference type="PANTHER" id="PTHR31047">
    <property type="entry name" value="MEIOTICALLY UP-REGULATED GENE 157 PROTEIN"/>
    <property type="match status" value="1"/>
</dbReference>
<evidence type="ECO:0000313" key="3">
    <source>
        <dbReference type="Proteomes" id="UP000275356"/>
    </source>
</evidence>
<comment type="caution">
    <text evidence="2">The sequence shown here is derived from an EMBL/GenBank/DDBJ whole genome shotgun (WGS) entry which is preliminary data.</text>
</comment>
<dbReference type="Pfam" id="PF06824">
    <property type="entry name" value="Glyco_hydro_125"/>
    <property type="match status" value="1"/>
</dbReference>
<dbReference type="OrthoDB" id="181472at2"/>
<dbReference type="AlphaFoldDB" id="A0A3N2DA69"/>
<proteinExistence type="predicted"/>
<evidence type="ECO:0008006" key="4">
    <source>
        <dbReference type="Google" id="ProtNLM"/>
    </source>
</evidence>
<reference evidence="2 3" key="1">
    <citation type="submission" date="2018-11" db="EMBL/GenBank/DDBJ databases">
        <title>Sequencing the genomes of 1000 actinobacteria strains.</title>
        <authorList>
            <person name="Klenk H.-P."/>
        </authorList>
    </citation>
    <scope>NUCLEOTIDE SEQUENCE [LARGE SCALE GENOMIC DNA]</scope>
    <source>
        <strain evidence="2 3">DSM 13521</strain>
    </source>
</reference>
<organism evidence="2 3">
    <name type="scientific">Salana multivorans</name>
    <dbReference type="NCBI Taxonomy" id="120377"/>
    <lineage>
        <taxon>Bacteria</taxon>
        <taxon>Bacillati</taxon>
        <taxon>Actinomycetota</taxon>
        <taxon>Actinomycetes</taxon>
        <taxon>Micrococcales</taxon>
        <taxon>Beutenbergiaceae</taxon>
        <taxon>Salana</taxon>
    </lineage>
</organism>
<evidence type="ECO:0000313" key="2">
    <source>
        <dbReference type="EMBL" id="ROR96705.1"/>
    </source>
</evidence>
<dbReference type="InterPro" id="IPR008313">
    <property type="entry name" value="GH125"/>
</dbReference>
<feature type="region of interest" description="Disordered" evidence="1">
    <location>
        <begin position="431"/>
        <end position="451"/>
    </location>
</feature>
<sequence>MTSERAPDSSRPRYDRAVLGDVVAEIGARLGDDVAAVASHALHDTLDHTITTYDDGTAFVITGDIPAMWLRDSTTQLTPYLHLLGADDLLADTVAAVSRGQQANILVDPYANAFNASADGAGHQDVTRRNPRVWERKYEVDSLAFPLVLAHTLWSRTGRVDHLDRFGEVARTIVALWRVEQDHEGSTYSFQRLDGPPSDTLTHDGRGGPVGRTGLTWSGFRPSDDACRYGYNVPGNALAAVALDAVAELAAGPLRDPLLAADAAALGCELRDAIRRHGVVRSAEGREIYAYEVDGLGHHLVMDDANQPGLLGLPLIGFCDLDDRLYQDTRHVVLSPENPSYFSGRHASGLGSPHTPHGYVWPIGLALEGLTTGDLDESHALLRTLLATDGGTGRMHESFDPDDPTVFTRPWFSWASAMFCELALHVAGLTDRSTTRPTTRTAPATAEETPW</sequence>
<name>A0A3N2DA69_9MICO</name>
<dbReference type="InterPro" id="IPR012341">
    <property type="entry name" value="6hp_glycosidase-like_sf"/>
</dbReference>
<gene>
    <name evidence="2" type="ORF">EDD28_1295</name>
</gene>
<dbReference type="EMBL" id="RKHQ01000001">
    <property type="protein sequence ID" value="ROR96705.1"/>
    <property type="molecule type" value="Genomic_DNA"/>
</dbReference>
<keyword evidence="3" id="KW-1185">Reference proteome</keyword>
<dbReference type="Proteomes" id="UP000275356">
    <property type="component" value="Unassembled WGS sequence"/>
</dbReference>
<dbReference type="PANTHER" id="PTHR31047:SF0">
    <property type="entry name" value="MEIOTICALLY UP-REGULATED GENE 157 PROTEIN"/>
    <property type="match status" value="1"/>
</dbReference>
<dbReference type="RefSeq" id="WP_123738844.1">
    <property type="nucleotide sequence ID" value="NZ_RKHQ01000001.1"/>
</dbReference>
<dbReference type="SUPFAM" id="SSF48208">
    <property type="entry name" value="Six-hairpin glycosidases"/>
    <property type="match status" value="1"/>
</dbReference>
<dbReference type="Gene3D" id="1.50.10.10">
    <property type="match status" value="1"/>
</dbReference>
<dbReference type="InterPro" id="IPR008928">
    <property type="entry name" value="6-hairpin_glycosidase_sf"/>
</dbReference>
<protein>
    <recommendedName>
        <fullName evidence="4">Metal-independent alpha-mannosidase</fullName>
    </recommendedName>
</protein>
<dbReference type="PIRSF" id="PIRSF028846">
    <property type="entry name" value="UCP028846"/>
    <property type="match status" value="1"/>
</dbReference>
<accession>A0A3N2DA69</accession>